<dbReference type="AlphaFoldDB" id="A0A1G2MV48"/>
<protein>
    <recommendedName>
        <fullName evidence="3">Antitoxin VbhA domain-containing protein</fullName>
    </recommendedName>
</protein>
<proteinExistence type="predicted"/>
<evidence type="ECO:0000313" key="1">
    <source>
        <dbReference type="EMBL" id="OHA26962.1"/>
    </source>
</evidence>
<dbReference type="Proteomes" id="UP000177565">
    <property type="component" value="Unassembled WGS sequence"/>
</dbReference>
<accession>A0A1G2MV48</accession>
<evidence type="ECO:0000313" key="2">
    <source>
        <dbReference type="Proteomes" id="UP000177565"/>
    </source>
</evidence>
<reference evidence="1 2" key="1">
    <citation type="journal article" date="2016" name="Nat. Commun.">
        <title>Thousands of microbial genomes shed light on interconnected biogeochemical processes in an aquifer system.</title>
        <authorList>
            <person name="Anantharaman K."/>
            <person name="Brown C.T."/>
            <person name="Hug L.A."/>
            <person name="Sharon I."/>
            <person name="Castelle C.J."/>
            <person name="Probst A.J."/>
            <person name="Thomas B.C."/>
            <person name="Singh A."/>
            <person name="Wilkins M.J."/>
            <person name="Karaoz U."/>
            <person name="Brodie E.L."/>
            <person name="Williams K.H."/>
            <person name="Hubbard S.S."/>
            <person name="Banfield J.F."/>
        </authorList>
    </citation>
    <scope>NUCLEOTIDE SEQUENCE [LARGE SCALE GENOMIC DNA]</scope>
</reference>
<organism evidence="1 2">
    <name type="scientific">Candidatus Taylorbacteria bacterium RIFCSPHIGHO2_02_FULL_46_13</name>
    <dbReference type="NCBI Taxonomy" id="1802312"/>
    <lineage>
        <taxon>Bacteria</taxon>
        <taxon>Candidatus Tayloriibacteriota</taxon>
    </lineage>
</organism>
<gene>
    <name evidence="1" type="ORF">A3C06_04295</name>
</gene>
<dbReference type="EMBL" id="MHRQ01000013">
    <property type="protein sequence ID" value="OHA26962.1"/>
    <property type="molecule type" value="Genomic_DNA"/>
</dbReference>
<comment type="caution">
    <text evidence="1">The sequence shown here is derived from an EMBL/GenBank/DDBJ whole genome shotgun (WGS) entry which is preliminary data.</text>
</comment>
<name>A0A1G2MV48_9BACT</name>
<evidence type="ECO:0008006" key="3">
    <source>
        <dbReference type="Google" id="ProtNLM"/>
    </source>
</evidence>
<sequence>MKEGIEIANPEQENPQAVIEQLKGEVATMGRNDSEFSRFDEITGLLQRGECTPEEAIRMAREIRYGKQEH</sequence>